<dbReference type="InterPro" id="IPR036188">
    <property type="entry name" value="FAD/NAD-bd_sf"/>
</dbReference>
<dbReference type="SUPFAM" id="SSF51905">
    <property type="entry name" value="FAD/NAD(P)-binding domain"/>
    <property type="match status" value="1"/>
</dbReference>
<keyword evidence="3" id="KW-1185">Reference proteome</keyword>
<name>A0ABZ0V7N0_9MICO</name>
<dbReference type="EMBL" id="CP139779">
    <property type="protein sequence ID" value="WQB69612.1"/>
    <property type="molecule type" value="Genomic_DNA"/>
</dbReference>
<evidence type="ECO:0008006" key="4">
    <source>
        <dbReference type="Google" id="ProtNLM"/>
    </source>
</evidence>
<organism evidence="2 3">
    <name type="scientific">Microbacterium invictum</name>
    <dbReference type="NCBI Taxonomy" id="515415"/>
    <lineage>
        <taxon>Bacteria</taxon>
        <taxon>Bacillati</taxon>
        <taxon>Actinomycetota</taxon>
        <taxon>Actinomycetes</taxon>
        <taxon>Micrococcales</taxon>
        <taxon>Microbacteriaceae</taxon>
        <taxon>Microbacterium</taxon>
    </lineage>
</organism>
<reference evidence="2 3" key="1">
    <citation type="submission" date="2023-06" db="EMBL/GenBank/DDBJ databases">
        <title>Rock-solubilizing bacteria, Microbacterium invictum, promotes re-establishment of vegetation in rocky wasteland by accelerating rock bio-weathering and reshaping soil bacterial community.</title>
        <authorList>
            <person name="Liu C."/>
        </authorList>
    </citation>
    <scope>NUCLEOTIDE SEQUENCE [LARGE SCALE GENOMIC DNA]</scope>
    <source>
        <strain evidence="2 3">X-18</strain>
    </source>
</reference>
<feature type="region of interest" description="Disordered" evidence="1">
    <location>
        <begin position="230"/>
        <end position="253"/>
    </location>
</feature>
<evidence type="ECO:0000256" key="1">
    <source>
        <dbReference type="SAM" id="MobiDB-lite"/>
    </source>
</evidence>
<dbReference type="Gene3D" id="3.50.50.60">
    <property type="entry name" value="FAD/NAD(P)-binding domain"/>
    <property type="match status" value="2"/>
</dbReference>
<gene>
    <name evidence="2" type="ORF">T9R20_13025</name>
</gene>
<protein>
    <recommendedName>
        <fullName evidence="4">FAD/NAD(P)-binding domain-containing protein</fullName>
    </recommendedName>
</protein>
<evidence type="ECO:0000313" key="3">
    <source>
        <dbReference type="Proteomes" id="UP001324533"/>
    </source>
</evidence>
<evidence type="ECO:0000313" key="2">
    <source>
        <dbReference type="EMBL" id="WQB69612.1"/>
    </source>
</evidence>
<dbReference type="RefSeq" id="WP_322409734.1">
    <property type="nucleotide sequence ID" value="NZ_CP139779.1"/>
</dbReference>
<feature type="region of interest" description="Disordered" evidence="1">
    <location>
        <begin position="143"/>
        <end position="177"/>
    </location>
</feature>
<sequence>MSHFAVAANTTGQTLPRGEHYDVVVVGASLTGLVATLLLTQSGRRVALVEAGVIGPFRPGASRDANEETALAAALVAAGASLHTRTLVQSVTSASPCRLDTEHGPLFADQVILATGARDAEALYRPGPTPARGRAASYLLPAPTAAVPEPDDPGRRLAEGGAPGGTASIGPAPTVGKVPRSLGRIRFVTSCHGRGRTRAAPAALEVVADILQLARVDRPGWKVTLLKAQAGQRPQAVRTTRKPDTPPAASSVA</sequence>
<dbReference type="Proteomes" id="UP001324533">
    <property type="component" value="Chromosome"/>
</dbReference>
<proteinExistence type="predicted"/>
<accession>A0ABZ0V7N0</accession>